<keyword evidence="1" id="KW-1133">Transmembrane helix</keyword>
<reference evidence="2" key="2">
    <citation type="journal article" date="2020" name="Nat. Commun.">
        <title>Large-scale genome sequencing of mycorrhizal fungi provides insights into the early evolution of symbiotic traits.</title>
        <authorList>
            <person name="Miyauchi S."/>
            <person name="Kiss E."/>
            <person name="Kuo A."/>
            <person name="Drula E."/>
            <person name="Kohler A."/>
            <person name="Sanchez-Garcia M."/>
            <person name="Morin E."/>
            <person name="Andreopoulos B."/>
            <person name="Barry K.W."/>
            <person name="Bonito G."/>
            <person name="Buee M."/>
            <person name="Carver A."/>
            <person name="Chen C."/>
            <person name="Cichocki N."/>
            <person name="Clum A."/>
            <person name="Culley D."/>
            <person name="Crous P.W."/>
            <person name="Fauchery L."/>
            <person name="Girlanda M."/>
            <person name="Hayes R.D."/>
            <person name="Keri Z."/>
            <person name="LaButti K."/>
            <person name="Lipzen A."/>
            <person name="Lombard V."/>
            <person name="Magnuson J."/>
            <person name="Maillard F."/>
            <person name="Murat C."/>
            <person name="Nolan M."/>
            <person name="Ohm R.A."/>
            <person name="Pangilinan J."/>
            <person name="Pereira M.F."/>
            <person name="Perotto S."/>
            <person name="Peter M."/>
            <person name="Pfister S."/>
            <person name="Riley R."/>
            <person name="Sitrit Y."/>
            <person name="Stielow J.B."/>
            <person name="Szollosi G."/>
            <person name="Zifcakova L."/>
            <person name="Stursova M."/>
            <person name="Spatafora J.W."/>
            <person name="Tedersoo L."/>
            <person name="Vaario L.M."/>
            <person name="Yamada A."/>
            <person name="Yan M."/>
            <person name="Wang P."/>
            <person name="Xu J."/>
            <person name="Bruns T."/>
            <person name="Baldrian P."/>
            <person name="Vilgalys R."/>
            <person name="Dunand C."/>
            <person name="Henrissat B."/>
            <person name="Grigoriev I.V."/>
            <person name="Hibbett D."/>
            <person name="Nagy L.G."/>
            <person name="Martin F.M."/>
        </authorList>
    </citation>
    <scope>NUCLEOTIDE SEQUENCE</scope>
    <source>
        <strain evidence="2">Prilba</strain>
    </source>
</reference>
<evidence type="ECO:0000313" key="3">
    <source>
        <dbReference type="Proteomes" id="UP000759537"/>
    </source>
</evidence>
<feature type="transmembrane region" description="Helical" evidence="1">
    <location>
        <begin position="118"/>
        <end position="144"/>
    </location>
</feature>
<comment type="caution">
    <text evidence="2">The sequence shown here is derived from an EMBL/GenBank/DDBJ whole genome shotgun (WGS) entry which is preliminary data.</text>
</comment>
<sequence>MQPKKRNRILQFRENNIGHIRDGIELDLCLCQIVPCPGDFGSRHLPHHYRSAVRSCSSPPLLHVWARLYCTGLNHTQTTVLPNCIRGFNTARRGVEPNRTVTWCHHDFMTIVPFDTTLSIWASCSAAIFHFMHACWIIAFFLGLGGGESKKVMDI</sequence>
<reference evidence="2" key="1">
    <citation type="submission" date="2019-10" db="EMBL/GenBank/DDBJ databases">
        <authorList>
            <consortium name="DOE Joint Genome Institute"/>
            <person name="Kuo A."/>
            <person name="Miyauchi S."/>
            <person name="Kiss E."/>
            <person name="Drula E."/>
            <person name="Kohler A."/>
            <person name="Sanchez-Garcia M."/>
            <person name="Andreopoulos B."/>
            <person name="Barry K.W."/>
            <person name="Bonito G."/>
            <person name="Buee M."/>
            <person name="Carver A."/>
            <person name="Chen C."/>
            <person name="Cichocki N."/>
            <person name="Clum A."/>
            <person name="Culley D."/>
            <person name="Crous P.W."/>
            <person name="Fauchery L."/>
            <person name="Girlanda M."/>
            <person name="Hayes R."/>
            <person name="Keri Z."/>
            <person name="LaButti K."/>
            <person name="Lipzen A."/>
            <person name="Lombard V."/>
            <person name="Magnuson J."/>
            <person name="Maillard F."/>
            <person name="Morin E."/>
            <person name="Murat C."/>
            <person name="Nolan M."/>
            <person name="Ohm R."/>
            <person name="Pangilinan J."/>
            <person name="Pereira M."/>
            <person name="Perotto S."/>
            <person name="Peter M."/>
            <person name="Riley R."/>
            <person name="Sitrit Y."/>
            <person name="Stielow B."/>
            <person name="Szollosi G."/>
            <person name="Zifcakova L."/>
            <person name="Stursova M."/>
            <person name="Spatafora J.W."/>
            <person name="Tedersoo L."/>
            <person name="Vaario L.-M."/>
            <person name="Yamada A."/>
            <person name="Yan M."/>
            <person name="Wang P."/>
            <person name="Xu J."/>
            <person name="Bruns T."/>
            <person name="Baldrian P."/>
            <person name="Vilgalys R."/>
            <person name="Henrissat B."/>
            <person name="Grigoriev I.V."/>
            <person name="Hibbett D."/>
            <person name="Nagy L.G."/>
            <person name="Martin F.M."/>
        </authorList>
    </citation>
    <scope>NUCLEOTIDE SEQUENCE</scope>
    <source>
        <strain evidence="2">Prilba</strain>
    </source>
</reference>
<proteinExistence type="predicted"/>
<gene>
    <name evidence="2" type="ORF">DFH94DRAFT_727415</name>
</gene>
<keyword evidence="3" id="KW-1185">Reference proteome</keyword>
<dbReference type="Proteomes" id="UP000759537">
    <property type="component" value="Unassembled WGS sequence"/>
</dbReference>
<dbReference type="EMBL" id="WHVB01000005">
    <property type="protein sequence ID" value="KAF8482485.1"/>
    <property type="molecule type" value="Genomic_DNA"/>
</dbReference>
<keyword evidence="1" id="KW-0472">Membrane</keyword>
<name>A0A9P5TB61_9AGAM</name>
<organism evidence="2 3">
    <name type="scientific">Russula ochroleuca</name>
    <dbReference type="NCBI Taxonomy" id="152965"/>
    <lineage>
        <taxon>Eukaryota</taxon>
        <taxon>Fungi</taxon>
        <taxon>Dikarya</taxon>
        <taxon>Basidiomycota</taxon>
        <taxon>Agaricomycotina</taxon>
        <taxon>Agaricomycetes</taxon>
        <taxon>Russulales</taxon>
        <taxon>Russulaceae</taxon>
        <taxon>Russula</taxon>
    </lineage>
</organism>
<keyword evidence="1" id="KW-0812">Transmembrane</keyword>
<dbReference type="AlphaFoldDB" id="A0A9P5TB61"/>
<protein>
    <submittedName>
        <fullName evidence="2">Uncharacterized protein</fullName>
    </submittedName>
</protein>
<evidence type="ECO:0000313" key="2">
    <source>
        <dbReference type="EMBL" id="KAF8482485.1"/>
    </source>
</evidence>
<evidence type="ECO:0000256" key="1">
    <source>
        <dbReference type="SAM" id="Phobius"/>
    </source>
</evidence>
<accession>A0A9P5TB61</accession>